<accession>A3MX57</accession>
<dbReference type="GeneID" id="4908852"/>
<keyword evidence="1" id="KW-0472">Membrane</keyword>
<gene>
    <name evidence="2" type="ordered locus">Pcal_1807</name>
</gene>
<keyword evidence="1" id="KW-0812">Transmembrane</keyword>
<organism evidence="2 3">
    <name type="scientific">Pyrobaculum calidifontis (strain DSM 21063 / JCM 11548 / VA1)</name>
    <dbReference type="NCBI Taxonomy" id="410359"/>
    <lineage>
        <taxon>Archaea</taxon>
        <taxon>Thermoproteota</taxon>
        <taxon>Thermoprotei</taxon>
        <taxon>Thermoproteales</taxon>
        <taxon>Thermoproteaceae</taxon>
        <taxon>Pyrobaculum</taxon>
    </lineage>
</organism>
<proteinExistence type="predicted"/>
<dbReference type="EMBL" id="CP000561">
    <property type="protein sequence ID" value="ABO09224.1"/>
    <property type="molecule type" value="Genomic_DNA"/>
</dbReference>
<dbReference type="eggNOG" id="arCOG05672">
    <property type="taxonomic scope" value="Archaea"/>
</dbReference>
<evidence type="ECO:0000313" key="3">
    <source>
        <dbReference type="Proteomes" id="UP000001431"/>
    </source>
</evidence>
<dbReference type="STRING" id="410359.Pcal_1807"/>
<keyword evidence="3" id="KW-1185">Reference proteome</keyword>
<evidence type="ECO:0000256" key="1">
    <source>
        <dbReference type="SAM" id="Phobius"/>
    </source>
</evidence>
<dbReference type="KEGG" id="pcl:Pcal_1807"/>
<dbReference type="AlphaFoldDB" id="A3MX57"/>
<feature type="transmembrane region" description="Helical" evidence="1">
    <location>
        <begin position="56"/>
        <end position="83"/>
    </location>
</feature>
<reference evidence="2" key="1">
    <citation type="submission" date="2007-02" db="EMBL/GenBank/DDBJ databases">
        <title>Complete sequence of Pyrobaculum calidifontis JCM 11548.</title>
        <authorList>
            <consortium name="US DOE Joint Genome Institute"/>
            <person name="Copeland A."/>
            <person name="Lucas S."/>
            <person name="Lapidus A."/>
            <person name="Barry K."/>
            <person name="Glavina del Rio T."/>
            <person name="Dalin E."/>
            <person name="Tice H."/>
            <person name="Pitluck S."/>
            <person name="Chain P."/>
            <person name="Malfatti S."/>
            <person name="Shin M."/>
            <person name="Vergez L."/>
            <person name="Schmutz J."/>
            <person name="Larimer F."/>
            <person name="Land M."/>
            <person name="Hauser L."/>
            <person name="Kyrpides N."/>
            <person name="Mikhailova N."/>
            <person name="Cozen A.E."/>
            <person name="Fitz-Gibbon S.T."/>
            <person name="House C.H."/>
            <person name="Saltikov C."/>
            <person name="Lowe T.M."/>
            <person name="Richardson P."/>
        </authorList>
    </citation>
    <scope>NUCLEOTIDE SEQUENCE [LARGE SCALE GENOMIC DNA]</scope>
    <source>
        <strain evidence="2">JCM 11548</strain>
    </source>
</reference>
<keyword evidence="1" id="KW-1133">Transmembrane helix</keyword>
<dbReference type="RefSeq" id="WP_011850483.1">
    <property type="nucleotide sequence ID" value="NC_009073.1"/>
</dbReference>
<dbReference type="HOGENOM" id="CLU_686281_0_0_2"/>
<dbReference type="Proteomes" id="UP000001431">
    <property type="component" value="Chromosome"/>
</dbReference>
<feature type="transmembrane region" description="Helical" evidence="1">
    <location>
        <begin position="103"/>
        <end position="123"/>
    </location>
</feature>
<protein>
    <submittedName>
        <fullName evidence="2">Uncharacterized protein</fullName>
    </submittedName>
</protein>
<dbReference type="OrthoDB" id="29252at2157"/>
<name>A3MX57_PYRCJ</name>
<sequence length="401" mass="43113">MRRLVALLLIAAIFVASPPLGVAAALLYLVRRHVAVYAVLWIRYAKCDVLTASASLLALALSLTAAGTAKIPLAALSLASAYLTPLKPGVSRLLSTAAIALSLIRPGLLALAVGVPAAAYFAYRVEACGFICQKADVRGLDEVGFVPSLGVACFFVRGGRGVGNVYIRLGSLYGHCQHVFCTALSREEFGRRVGPFYRYLPPPPREAFDGVIRASASPRALVNALRRYFSDIVVVMESDDVPKARLISLSRVDPAAAAAVLEAVFELDAGDAALLKELLTRGRDEVASWTLRHPWLLAVLELWEGGEEPRGAVASSLRGRLGVADSLVYAYVRKIPIVTDREEVAAYAKRLGITTFLITDKLYGDFLVVGPRTVETSFGTFDVEHGILLAHLGGEFYADEI</sequence>
<evidence type="ECO:0000313" key="2">
    <source>
        <dbReference type="EMBL" id="ABO09224.1"/>
    </source>
</evidence>